<evidence type="ECO:0000313" key="2">
    <source>
        <dbReference type="Proteomes" id="UP000031972"/>
    </source>
</evidence>
<name>A0A0C2RWS5_9BACL</name>
<dbReference type="AlphaFoldDB" id="A0A0C2RWS5"/>
<accession>A0A0C2RWS5</accession>
<dbReference type="EMBL" id="JXRR01000017">
    <property type="protein sequence ID" value="KIL46219.1"/>
    <property type="molecule type" value="Genomic_DNA"/>
</dbReference>
<protein>
    <submittedName>
        <fullName evidence="1">Uncharacterized protein</fullName>
    </submittedName>
</protein>
<dbReference type="OrthoDB" id="2349072at2"/>
<gene>
    <name evidence="1" type="ORF">KR50_28940</name>
</gene>
<organism evidence="1 2">
    <name type="scientific">Jeotgalibacillus campisalis</name>
    <dbReference type="NCBI Taxonomy" id="220754"/>
    <lineage>
        <taxon>Bacteria</taxon>
        <taxon>Bacillati</taxon>
        <taxon>Bacillota</taxon>
        <taxon>Bacilli</taxon>
        <taxon>Bacillales</taxon>
        <taxon>Caryophanaceae</taxon>
        <taxon>Jeotgalibacillus</taxon>
    </lineage>
</organism>
<dbReference type="PATRIC" id="fig|220754.4.peg.2907"/>
<evidence type="ECO:0000313" key="1">
    <source>
        <dbReference type="EMBL" id="KIL46219.1"/>
    </source>
</evidence>
<comment type="caution">
    <text evidence="1">The sequence shown here is derived from an EMBL/GenBank/DDBJ whole genome shotgun (WGS) entry which is preliminary data.</text>
</comment>
<dbReference type="Proteomes" id="UP000031972">
    <property type="component" value="Unassembled WGS sequence"/>
</dbReference>
<dbReference type="RefSeq" id="WP_041059844.1">
    <property type="nucleotide sequence ID" value="NZ_JXRR01000017.1"/>
</dbReference>
<reference evidence="1 2" key="1">
    <citation type="submission" date="2015-01" db="EMBL/GenBank/DDBJ databases">
        <title>Jeotgalibacillus campisalis genome sequencing.</title>
        <authorList>
            <person name="Goh K.M."/>
            <person name="Chan K.-G."/>
            <person name="Yaakop A.S."/>
            <person name="Ee R."/>
            <person name="Gan H.M."/>
            <person name="Chan C.S."/>
        </authorList>
    </citation>
    <scope>NUCLEOTIDE SEQUENCE [LARGE SCALE GENOMIC DNA]</scope>
    <source>
        <strain evidence="1 2">SF-57</strain>
    </source>
</reference>
<keyword evidence="2" id="KW-1185">Reference proteome</keyword>
<proteinExistence type="predicted"/>
<sequence>MKKEGGYTLLTVMLIILVFTTLGAAILTATIGGAKRTEIREETIIQDSEAIKAIEEGVAVLKNNIQRFPFSPPGAFYQQELEGIISSLLTHHSSLDISDLSHGYTLDLSTDYTRVYEISSKGYKQNFSKTIYITAMPSFLKYGAGARDTLSLHGGMYIDGDIYANNRLFISDEAKYIYEGNKKTVKSYFPTVEKNTQLILNGVAALCKNSSAFPCFDSNLARSGNWQPRSADEMIVQAFSVQAPVIGSNSDYIDVKLLPTVSSKLKEMDASFTEQHAEMISAGGDILTIKGQETIGRPLTKDEYQSQLSPETMLHEENVIGKLEPSKNHLFLNDSYLNTEEITLQKDKWLVVLGDLILESAAGQEAILQANMIVFGDVVIRGDHQMDSVMYVLGKTTIFNANIKKVDGDGELILMSRGRLDIALLNSFNNPASFNEFTNQLNAFIYTDEDAEIYSVGSYVYVEGGIFSKGSLEFNSFRGDTAKGQGDIVFSLADPANDGDDYYSKSRLFIRNDQRLFMDKQQALPAVEKLDVIEEPYKKIK</sequence>